<feature type="compositionally biased region" description="Basic residues" evidence="6">
    <location>
        <begin position="447"/>
        <end position="474"/>
    </location>
</feature>
<feature type="compositionally biased region" description="Basic and acidic residues" evidence="6">
    <location>
        <begin position="488"/>
        <end position="497"/>
    </location>
</feature>
<dbReference type="InterPro" id="IPR036390">
    <property type="entry name" value="WH_DNA-bd_sf"/>
</dbReference>
<keyword evidence="5" id="KW-0539">Nucleus</keyword>
<feature type="compositionally biased region" description="Basic and acidic residues" evidence="6">
    <location>
        <begin position="559"/>
        <end position="569"/>
    </location>
</feature>
<evidence type="ECO:0000256" key="3">
    <source>
        <dbReference type="ARBA" id="ARBA00022478"/>
    </source>
</evidence>
<evidence type="ECO:0000256" key="1">
    <source>
        <dbReference type="ARBA" id="ARBA00004123"/>
    </source>
</evidence>
<feature type="compositionally biased region" description="Low complexity" evidence="6">
    <location>
        <begin position="339"/>
        <end position="349"/>
    </location>
</feature>
<dbReference type="Proteomes" id="UP000620104">
    <property type="component" value="Unassembled WGS sequence"/>
</dbReference>
<dbReference type="FunFam" id="1.10.10.10:FF:000116">
    <property type="entry name" value="DNA-directed RNA polymerase III subunit RPC6"/>
    <property type="match status" value="1"/>
</dbReference>
<evidence type="ECO:0000256" key="2">
    <source>
        <dbReference type="ARBA" id="ARBA00011038"/>
    </source>
</evidence>
<dbReference type="GO" id="GO:0006383">
    <property type="term" value="P:transcription by RNA polymerase III"/>
    <property type="evidence" value="ECO:0007669"/>
    <property type="project" value="InterPro"/>
</dbReference>
<dbReference type="Gene3D" id="1.10.10.10">
    <property type="entry name" value="Winged helix-like DNA-binding domain superfamily/Winged helix DNA-binding domain"/>
    <property type="match status" value="1"/>
</dbReference>
<feature type="compositionally biased region" description="Basic and acidic residues" evidence="6">
    <location>
        <begin position="409"/>
        <end position="424"/>
    </location>
</feature>
<feature type="compositionally biased region" description="Basic residues" evidence="6">
    <location>
        <begin position="328"/>
        <end position="338"/>
    </location>
</feature>
<dbReference type="InterPro" id="IPR016049">
    <property type="entry name" value="RNA_pol_Rpc34-like"/>
</dbReference>
<feature type="compositionally biased region" description="Low complexity" evidence="6">
    <location>
        <begin position="510"/>
        <end position="549"/>
    </location>
</feature>
<feature type="compositionally biased region" description="Basic and acidic residues" evidence="6">
    <location>
        <begin position="277"/>
        <end position="303"/>
    </location>
</feature>
<dbReference type="PANTHER" id="PTHR12780">
    <property type="entry name" value="RNA POLYMERASE III DNA DIRECTED , 39KD SUBUNIT-RELATED"/>
    <property type="match status" value="1"/>
</dbReference>
<evidence type="ECO:0000256" key="4">
    <source>
        <dbReference type="ARBA" id="ARBA00023163"/>
    </source>
</evidence>
<keyword evidence="4" id="KW-0804">Transcription</keyword>
<gene>
    <name evidence="7" type="ORF">NliqN6_0754</name>
</gene>
<dbReference type="OrthoDB" id="613763at2759"/>
<dbReference type="GO" id="GO:0005654">
    <property type="term" value="C:nucleoplasm"/>
    <property type="evidence" value="ECO:0007669"/>
    <property type="project" value="UniProtKB-ARBA"/>
</dbReference>
<dbReference type="GO" id="GO:0005737">
    <property type="term" value="C:cytoplasm"/>
    <property type="evidence" value="ECO:0007669"/>
    <property type="project" value="UniProtKB-ARBA"/>
</dbReference>
<name>A0A8H3TNL1_9TREE</name>
<protein>
    <submittedName>
        <fullName evidence="7">Uncharacterized protein</fullName>
    </submittedName>
</protein>
<organism evidence="7 8">
    <name type="scientific">Naganishia liquefaciens</name>
    <dbReference type="NCBI Taxonomy" id="104408"/>
    <lineage>
        <taxon>Eukaryota</taxon>
        <taxon>Fungi</taxon>
        <taxon>Dikarya</taxon>
        <taxon>Basidiomycota</taxon>
        <taxon>Agaricomycotina</taxon>
        <taxon>Tremellomycetes</taxon>
        <taxon>Filobasidiales</taxon>
        <taxon>Filobasidiaceae</taxon>
        <taxon>Naganishia</taxon>
    </lineage>
</organism>
<comment type="caution">
    <text evidence="7">The sequence shown here is derived from an EMBL/GenBank/DDBJ whole genome shotgun (WGS) entry which is preliminary data.</text>
</comment>
<accession>A0A8H3TNL1</accession>
<feature type="region of interest" description="Disordered" evidence="6">
    <location>
        <begin position="255"/>
        <end position="574"/>
    </location>
</feature>
<keyword evidence="8" id="KW-1185">Reference proteome</keyword>
<dbReference type="GO" id="GO:0005666">
    <property type="term" value="C:RNA polymerase III complex"/>
    <property type="evidence" value="ECO:0007669"/>
    <property type="project" value="InterPro"/>
</dbReference>
<evidence type="ECO:0000256" key="5">
    <source>
        <dbReference type="ARBA" id="ARBA00023242"/>
    </source>
</evidence>
<dbReference type="InterPro" id="IPR007832">
    <property type="entry name" value="RNA_pol_Rpc34"/>
</dbReference>
<sequence>MSLTSVEQTIYKKIKAQSSHILGAPELEQQLRGIHTVDEIALAINGLSRKGLILIKKAGQRILYQAISKDEAKRTGTFEHDEGLVYSHIKDAGNMGAWTRPLKMATNLHQTSFNKAIKGLEQKMAIKLVKSVKWPTRKIYMLANLTPSVELTGGPWYSDGGLDQAFIDGLLKVCLNHVKKLTFPRKPAKSADIPDDIYVPDPIYPPSHTKRLPTPHKILEFIVASGISQQTLAVEHVMQLMNVLVYNGQVEILKPPSGTKHEEGWNSDLEGDGGGMADREWKDELVKRRARERERERERERARAGSKKRVRAAGAALSDDSDDAKAKSQSRSKSKGSSKSKSTTTTATDSAEDDTGSASDKAMSVDDDDDGDNNNHKASSRTASSASSASGTDSEDEKARAKKRRKREREREAREKEKKRAREKEKRRRKKEKERRAREREREKERERRRRKKEKERKEKKRREREREKRRSKSRTAGSDSDSDSDSDELKTIDDRNKKRSSSKKRRGSSSDSDSSTSGSSSSSSLSDSSFISSSSSTTSTSDSDSDAGGSKKKTRSKSNGDDKAKQEPDVSGAAAPMLSMYDFDHDIYHDTDVVYRAVHPPSAGAESQVTEAPCVQCPVHLFCSETGPVNPAGCVYYDNWLAMDYV</sequence>
<comment type="similarity">
    <text evidence="2">Belongs to the eukaryotic RPC34/RPC39 RNA polymerase subunit family.</text>
</comment>
<feature type="compositionally biased region" description="Basic residues" evidence="6">
    <location>
        <begin position="498"/>
        <end position="508"/>
    </location>
</feature>
<comment type="subcellular location">
    <subcellularLocation>
        <location evidence="1">Nucleus</location>
    </subcellularLocation>
</comment>
<evidence type="ECO:0000313" key="7">
    <source>
        <dbReference type="EMBL" id="GHJ84352.1"/>
    </source>
</evidence>
<proteinExistence type="inferred from homology"/>
<evidence type="ECO:0000256" key="6">
    <source>
        <dbReference type="SAM" id="MobiDB-lite"/>
    </source>
</evidence>
<feature type="compositionally biased region" description="Basic and acidic residues" evidence="6">
    <location>
        <begin position="434"/>
        <end position="446"/>
    </location>
</feature>
<dbReference type="Pfam" id="PF05158">
    <property type="entry name" value="RNA_pol_Rpc34"/>
    <property type="match status" value="1"/>
</dbReference>
<keyword evidence="3" id="KW-0240">DNA-directed RNA polymerase</keyword>
<dbReference type="InterPro" id="IPR036388">
    <property type="entry name" value="WH-like_DNA-bd_sf"/>
</dbReference>
<reference evidence="7" key="1">
    <citation type="submission" date="2020-07" db="EMBL/GenBank/DDBJ databases">
        <title>Draft Genome Sequence of a Deep-Sea Yeast, Naganishia (Cryptococcus) liquefaciens strain N6.</title>
        <authorList>
            <person name="Han Y.W."/>
            <person name="Kajitani R."/>
            <person name="Morimoto H."/>
            <person name="Parhat M."/>
            <person name="Tsubouchi H."/>
            <person name="Bakenova O."/>
            <person name="Ogata M."/>
            <person name="Argunhan B."/>
            <person name="Aoki R."/>
            <person name="Kajiwara S."/>
            <person name="Itoh T."/>
            <person name="Iwasaki H."/>
        </authorList>
    </citation>
    <scope>NUCLEOTIDE SEQUENCE</scope>
    <source>
        <strain evidence="7">N6</strain>
    </source>
</reference>
<feature type="compositionally biased region" description="Low complexity" evidence="6">
    <location>
        <begin position="380"/>
        <end position="390"/>
    </location>
</feature>
<dbReference type="AlphaFoldDB" id="A0A8H3TNL1"/>
<dbReference type="EMBL" id="BLZA01000007">
    <property type="protein sequence ID" value="GHJ84352.1"/>
    <property type="molecule type" value="Genomic_DNA"/>
</dbReference>
<evidence type="ECO:0000313" key="8">
    <source>
        <dbReference type="Proteomes" id="UP000620104"/>
    </source>
</evidence>
<dbReference type="SUPFAM" id="SSF46785">
    <property type="entry name" value="Winged helix' DNA-binding domain"/>
    <property type="match status" value="1"/>
</dbReference>